<name>A0A0A9W7K6_LYGHE</name>
<sequence length="449" mass="48191">LSPTTIESCSVWRAKMFTDLGKQKGLVFFGVLAFLVVVIIILVCCLDFSGEPSTGAELLASAPFIVGKSQWSKLLQNGSDKINGLVGEPWDMQGLTASSVNAQLYSVGASNCSQAQYKDAVAQTLGQIDVMIRVFEKYDSYFKPATSSPDIYSARLVSKIAGFLAVDGGYALDSRFSTLRDYYRSTSSMDTAEGNTTLSSFGQQFVEEMNRLGIMIDLTGSNEAIQLQTIELSRAPVIFTSSSSSNLTSHPMNVADNVLRALGEKGGLVMISFKAEQCCSVPDNCTVDQVVEHINHMADVAGKLSVGIGGDVGMSVEYPQGLSSSSGYAAVFDRLLNGGAWTVTELQNLAGNNFVRVMENVQNVARTMKQDGFLPDETEISLDSIPAGNQGCYSESSQQLSQENLTFQNALLKFQHKTRSFQETNVLPTETTSAPSGDNGTTSAPSGNN</sequence>
<evidence type="ECO:0000313" key="4">
    <source>
        <dbReference type="EMBL" id="JAG00840.1"/>
    </source>
</evidence>
<dbReference type="Gene3D" id="3.20.20.140">
    <property type="entry name" value="Metal-dependent hydrolases"/>
    <property type="match status" value="1"/>
</dbReference>
<keyword evidence="1" id="KW-0378">Hydrolase</keyword>
<comment type="subcellular location">
    <subcellularLocation>
        <location evidence="1">Membrane</location>
        <topology evidence="1">Lipid-anchor</topology>
        <topology evidence="1">GPI-anchor</topology>
    </subcellularLocation>
</comment>
<evidence type="ECO:0000256" key="1">
    <source>
        <dbReference type="RuleBase" id="RU341113"/>
    </source>
</evidence>
<keyword evidence="1" id="KW-0224">Dipeptidase</keyword>
<feature type="transmembrane region" description="Helical" evidence="3">
    <location>
        <begin position="25"/>
        <end position="43"/>
    </location>
</feature>
<keyword evidence="3" id="KW-1133">Transmembrane helix</keyword>
<keyword evidence="3" id="KW-0812">Transmembrane</keyword>
<dbReference type="GO" id="GO:0098552">
    <property type="term" value="C:side of membrane"/>
    <property type="evidence" value="ECO:0007669"/>
    <property type="project" value="UniProtKB-KW"/>
</dbReference>
<accession>A0A0A9W7K6</accession>
<dbReference type="EMBL" id="GBHO01042764">
    <property type="protein sequence ID" value="JAG00840.1"/>
    <property type="molecule type" value="Transcribed_RNA"/>
</dbReference>
<keyword evidence="3" id="KW-0472">Membrane</keyword>
<dbReference type="SUPFAM" id="SSF51556">
    <property type="entry name" value="Metallo-dependent hydrolases"/>
    <property type="match status" value="1"/>
</dbReference>
<keyword evidence="1" id="KW-0479">Metal-binding</keyword>
<dbReference type="PROSITE" id="PS51365">
    <property type="entry name" value="RENAL_DIPEPTIDASE_2"/>
    <property type="match status" value="1"/>
</dbReference>
<keyword evidence="1" id="KW-1015">Disulfide bond</keyword>
<comment type="cofactor">
    <cofactor evidence="1">
        <name>Zn(2+)</name>
        <dbReference type="ChEBI" id="CHEBI:29105"/>
    </cofactor>
</comment>
<keyword evidence="1" id="KW-0862">Zinc</keyword>
<dbReference type="GO" id="GO:0070573">
    <property type="term" value="F:metallodipeptidase activity"/>
    <property type="evidence" value="ECO:0007669"/>
    <property type="project" value="InterPro"/>
</dbReference>
<dbReference type="Pfam" id="PF01244">
    <property type="entry name" value="Peptidase_M19"/>
    <property type="match status" value="1"/>
</dbReference>
<gene>
    <name evidence="4" type="primary">DPEP1_2</name>
    <name evidence="4" type="ORF">CM83_32172</name>
</gene>
<dbReference type="PANTHER" id="PTHR10443:SF12">
    <property type="entry name" value="DIPEPTIDASE"/>
    <property type="match status" value="1"/>
</dbReference>
<dbReference type="InterPro" id="IPR032466">
    <property type="entry name" value="Metal_Hydrolase"/>
</dbReference>
<reference evidence="4" key="2">
    <citation type="submission" date="2014-07" db="EMBL/GenBank/DDBJ databases">
        <authorList>
            <person name="Hull J."/>
        </authorList>
    </citation>
    <scope>NUCLEOTIDE SEQUENCE</scope>
</reference>
<dbReference type="GO" id="GO:0006508">
    <property type="term" value="P:proteolysis"/>
    <property type="evidence" value="ECO:0007669"/>
    <property type="project" value="UniProtKB-KW"/>
</dbReference>
<dbReference type="PANTHER" id="PTHR10443">
    <property type="entry name" value="MICROSOMAL DIPEPTIDASE"/>
    <property type="match status" value="1"/>
</dbReference>
<dbReference type="InterPro" id="IPR008257">
    <property type="entry name" value="Pept_M19"/>
</dbReference>
<proteinExistence type="inferred from homology"/>
<reference evidence="4" key="1">
    <citation type="journal article" date="2014" name="PLoS ONE">
        <title>Transcriptome-Based Identification of ABC Transporters in the Western Tarnished Plant Bug Lygus hesperus.</title>
        <authorList>
            <person name="Hull J.J."/>
            <person name="Chaney K."/>
            <person name="Geib S.M."/>
            <person name="Fabrick J.A."/>
            <person name="Brent C.S."/>
            <person name="Walsh D."/>
            <person name="Lavine L.C."/>
        </authorList>
    </citation>
    <scope>NUCLEOTIDE SEQUENCE</scope>
</reference>
<comment type="catalytic activity">
    <reaction evidence="1">
        <text>an L-aminoacyl-L-amino acid + H2O = 2 an L-alpha-amino acid</text>
        <dbReference type="Rhea" id="RHEA:48940"/>
        <dbReference type="ChEBI" id="CHEBI:15377"/>
        <dbReference type="ChEBI" id="CHEBI:59869"/>
        <dbReference type="ChEBI" id="CHEBI:77460"/>
        <dbReference type="EC" id="3.4.13.19"/>
    </reaction>
</comment>
<keyword evidence="1" id="KW-0645">Protease</keyword>
<evidence type="ECO:0000256" key="2">
    <source>
        <dbReference type="SAM" id="MobiDB-lite"/>
    </source>
</evidence>
<protein>
    <recommendedName>
        <fullName evidence="1">Dipeptidase</fullName>
        <ecNumber evidence="1">3.4.13.19</ecNumber>
    </recommendedName>
</protein>
<dbReference type="EC" id="3.4.13.19" evidence="1"/>
<comment type="similarity">
    <text evidence="1">Belongs to the metallo-dependent hydrolases superfamily. Peptidase M19 family.</text>
</comment>
<comment type="subunit">
    <text evidence="1">Homodimer; disulfide-linked.</text>
</comment>
<feature type="non-terminal residue" evidence="4">
    <location>
        <position position="449"/>
    </location>
</feature>
<dbReference type="AlphaFoldDB" id="A0A0A9W7K6"/>
<feature type="region of interest" description="Disordered" evidence="2">
    <location>
        <begin position="422"/>
        <end position="449"/>
    </location>
</feature>
<keyword evidence="1" id="KW-0325">Glycoprotein</keyword>
<keyword evidence="1" id="KW-0336">GPI-anchor</keyword>
<feature type="non-terminal residue" evidence="4">
    <location>
        <position position="1"/>
    </location>
</feature>
<evidence type="ECO:0000256" key="3">
    <source>
        <dbReference type="SAM" id="Phobius"/>
    </source>
</evidence>
<dbReference type="GO" id="GO:0046872">
    <property type="term" value="F:metal ion binding"/>
    <property type="evidence" value="ECO:0007669"/>
    <property type="project" value="UniProtKB-UniRule"/>
</dbReference>
<organism evidence="4">
    <name type="scientific">Lygus hesperus</name>
    <name type="common">Western plant bug</name>
    <dbReference type="NCBI Taxonomy" id="30085"/>
    <lineage>
        <taxon>Eukaryota</taxon>
        <taxon>Metazoa</taxon>
        <taxon>Ecdysozoa</taxon>
        <taxon>Arthropoda</taxon>
        <taxon>Hexapoda</taxon>
        <taxon>Insecta</taxon>
        <taxon>Pterygota</taxon>
        <taxon>Neoptera</taxon>
        <taxon>Paraneoptera</taxon>
        <taxon>Hemiptera</taxon>
        <taxon>Heteroptera</taxon>
        <taxon>Panheteroptera</taxon>
        <taxon>Cimicomorpha</taxon>
        <taxon>Miridae</taxon>
        <taxon>Mirini</taxon>
        <taxon>Lygus</taxon>
    </lineage>
</organism>
<keyword evidence="1" id="KW-0449">Lipoprotein</keyword>
<keyword evidence="1" id="KW-0482">Metalloprotease</keyword>